<protein>
    <submittedName>
        <fullName evidence="1">Uncharacterized protein</fullName>
    </submittedName>
</protein>
<dbReference type="EMBL" id="JBHSFK010000028">
    <property type="protein sequence ID" value="MFC4504666.1"/>
    <property type="molecule type" value="Genomic_DNA"/>
</dbReference>
<name>A0ABV9B263_9ACTN</name>
<proteinExistence type="predicted"/>
<evidence type="ECO:0000313" key="2">
    <source>
        <dbReference type="Proteomes" id="UP001595839"/>
    </source>
</evidence>
<organism evidence="1 2">
    <name type="scientific">Streptomyces vulcanius</name>
    <dbReference type="NCBI Taxonomy" id="1441876"/>
    <lineage>
        <taxon>Bacteria</taxon>
        <taxon>Bacillati</taxon>
        <taxon>Actinomycetota</taxon>
        <taxon>Actinomycetes</taxon>
        <taxon>Kitasatosporales</taxon>
        <taxon>Streptomycetaceae</taxon>
        <taxon>Streptomyces</taxon>
    </lineage>
</organism>
<evidence type="ECO:0000313" key="1">
    <source>
        <dbReference type="EMBL" id="MFC4504666.1"/>
    </source>
</evidence>
<dbReference type="RefSeq" id="WP_381181764.1">
    <property type="nucleotide sequence ID" value="NZ_JBHSFK010000028.1"/>
</dbReference>
<keyword evidence="2" id="KW-1185">Reference proteome</keyword>
<comment type="caution">
    <text evidence="1">The sequence shown here is derived from an EMBL/GenBank/DDBJ whole genome shotgun (WGS) entry which is preliminary data.</text>
</comment>
<gene>
    <name evidence="1" type="ORF">ACFPIH_35035</name>
</gene>
<sequence>MRGAPRVPVDWARTDPVDAGARRVVTGGARVLHDPAGALAALIRVCGS</sequence>
<accession>A0ABV9B263</accession>
<dbReference type="Proteomes" id="UP001595839">
    <property type="component" value="Unassembled WGS sequence"/>
</dbReference>
<reference evidence="2" key="1">
    <citation type="journal article" date="2019" name="Int. J. Syst. Evol. Microbiol.">
        <title>The Global Catalogue of Microorganisms (GCM) 10K type strain sequencing project: providing services to taxonomists for standard genome sequencing and annotation.</title>
        <authorList>
            <consortium name="The Broad Institute Genomics Platform"/>
            <consortium name="The Broad Institute Genome Sequencing Center for Infectious Disease"/>
            <person name="Wu L."/>
            <person name="Ma J."/>
        </authorList>
    </citation>
    <scope>NUCLEOTIDE SEQUENCE [LARGE SCALE GENOMIC DNA]</scope>
    <source>
        <strain evidence="2">CGMCC 4.7177</strain>
    </source>
</reference>